<organism evidence="6 7">
    <name type="scientific">Astrephomene gubernaculifera</name>
    <dbReference type="NCBI Taxonomy" id="47775"/>
    <lineage>
        <taxon>Eukaryota</taxon>
        <taxon>Viridiplantae</taxon>
        <taxon>Chlorophyta</taxon>
        <taxon>core chlorophytes</taxon>
        <taxon>Chlorophyceae</taxon>
        <taxon>CS clade</taxon>
        <taxon>Chlamydomonadales</taxon>
        <taxon>Astrephomenaceae</taxon>
        <taxon>Astrephomene</taxon>
    </lineage>
</organism>
<comment type="caution">
    <text evidence="6">The sequence shown here is derived from an EMBL/GenBank/DDBJ whole genome shotgun (WGS) entry which is preliminary data.</text>
</comment>
<keyword evidence="1 3" id="KW-0820">tRNA-binding</keyword>
<evidence type="ECO:0000256" key="1">
    <source>
        <dbReference type="ARBA" id="ARBA00022555"/>
    </source>
</evidence>
<accession>A0AAD3DWI7</accession>
<dbReference type="Pfam" id="PF01588">
    <property type="entry name" value="tRNA_bind"/>
    <property type="match status" value="1"/>
</dbReference>
<dbReference type="EMBL" id="BMAR01000028">
    <property type="protein sequence ID" value="GFR49168.1"/>
    <property type="molecule type" value="Genomic_DNA"/>
</dbReference>
<gene>
    <name evidence="6" type="ORF">Agub_g11190</name>
</gene>
<dbReference type="PROSITE" id="PS50886">
    <property type="entry name" value="TRBD"/>
    <property type="match status" value="1"/>
</dbReference>
<dbReference type="Gene3D" id="1.10.20.60">
    <property type="entry name" value="Glu-tRNAGln amidotransferase C subunit, N-terminal domain"/>
    <property type="match status" value="1"/>
</dbReference>
<dbReference type="PANTHER" id="PTHR11586:SF47">
    <property type="entry name" value="NUCLEIC ACID-BINDING, OB-FOLD-LIKE PROTEIN"/>
    <property type="match status" value="1"/>
</dbReference>
<dbReference type="InterPro" id="IPR003837">
    <property type="entry name" value="GatC"/>
</dbReference>
<keyword evidence="2 3" id="KW-0694">RNA-binding</keyword>
<evidence type="ECO:0000256" key="2">
    <source>
        <dbReference type="ARBA" id="ARBA00022884"/>
    </source>
</evidence>
<evidence type="ECO:0000313" key="6">
    <source>
        <dbReference type="EMBL" id="GFR49168.1"/>
    </source>
</evidence>
<name>A0AAD3DWI7_9CHLO</name>
<dbReference type="InterPro" id="IPR036113">
    <property type="entry name" value="Asp/Glu-ADT_sf_sub_c"/>
</dbReference>
<feature type="non-terminal residue" evidence="6">
    <location>
        <position position="1"/>
    </location>
</feature>
<feature type="non-terminal residue" evidence="6">
    <location>
        <position position="406"/>
    </location>
</feature>
<sequence length="406" mass="41948">LLQSGFYAAHCINIFEHITAMHRAGTMLNRTVLRGRVPFSGARLSAQSRMHIVHVTPEGSTAGTPSKPNIADLAKMAQISISEQEAAEWAPKINSVLDWFGQLQSVDVKGVPPAIHAFSEGNRLRPDEPQHYAARAQLLAQAPQTENTYVRVPKTASGDGETAAAAPSSKAPTPSGSAAPAAEPSTAAATAVAPAAAASTAATGSAAAASGKAPSASSSGGAPTSTPAVTPAAAAGVPREAVHALDIRVGRIVSCERHPDAESLYVEKIDVGEAEPRTIVSGLVKFVPLEDMQNRMVVVICNLKPRNMRGVKSFGMLLAASDEPHVTVEPLVPPAGARAGERVWFGEDAQQPAAAEAKVVDKKKYWEAVQPLLRTNAACVATLALGGAGSEPLPMNTSAGAIRAPS</sequence>
<dbReference type="FunFam" id="2.40.50.140:FF:000225">
    <property type="entry name" value="tyrosine--tRNA ligase, cytoplasmic"/>
    <property type="match status" value="1"/>
</dbReference>
<keyword evidence="7" id="KW-1185">Reference proteome</keyword>
<dbReference type="AlphaFoldDB" id="A0AAD3DWI7"/>
<evidence type="ECO:0000259" key="5">
    <source>
        <dbReference type="PROSITE" id="PS50886"/>
    </source>
</evidence>
<evidence type="ECO:0000256" key="4">
    <source>
        <dbReference type="SAM" id="MobiDB-lite"/>
    </source>
</evidence>
<proteinExistence type="inferred from homology"/>
<dbReference type="GO" id="GO:0000049">
    <property type="term" value="F:tRNA binding"/>
    <property type="evidence" value="ECO:0007669"/>
    <property type="project" value="UniProtKB-UniRule"/>
</dbReference>
<feature type="region of interest" description="Disordered" evidence="4">
    <location>
        <begin position="209"/>
        <end position="237"/>
    </location>
</feature>
<protein>
    <recommendedName>
        <fullName evidence="5">tRNA-binding domain-containing protein</fullName>
    </recommendedName>
</protein>
<evidence type="ECO:0000313" key="7">
    <source>
        <dbReference type="Proteomes" id="UP001054857"/>
    </source>
</evidence>
<dbReference type="CDD" id="cd02799">
    <property type="entry name" value="tRNA_bind_EMAP-II_like"/>
    <property type="match status" value="1"/>
</dbReference>
<dbReference type="GO" id="GO:0006450">
    <property type="term" value="P:regulation of translational fidelity"/>
    <property type="evidence" value="ECO:0007669"/>
    <property type="project" value="InterPro"/>
</dbReference>
<dbReference type="PANTHER" id="PTHR11586">
    <property type="entry name" value="TRNA-AMINOACYLATION COFACTOR ARC1 FAMILY MEMBER"/>
    <property type="match status" value="1"/>
</dbReference>
<dbReference type="SUPFAM" id="SSF50249">
    <property type="entry name" value="Nucleic acid-binding proteins"/>
    <property type="match status" value="1"/>
</dbReference>
<feature type="domain" description="TRNA-binding" evidence="5">
    <location>
        <begin position="241"/>
        <end position="344"/>
    </location>
</feature>
<dbReference type="Pfam" id="PF02686">
    <property type="entry name" value="GatC"/>
    <property type="match status" value="1"/>
</dbReference>
<reference evidence="6 7" key="1">
    <citation type="journal article" date="2021" name="Sci. Rep.">
        <title>Genome sequencing of the multicellular alga Astrephomene provides insights into convergent evolution of germ-soma differentiation.</title>
        <authorList>
            <person name="Yamashita S."/>
            <person name="Yamamoto K."/>
            <person name="Matsuzaki R."/>
            <person name="Suzuki S."/>
            <person name="Yamaguchi H."/>
            <person name="Hirooka S."/>
            <person name="Minakuchi Y."/>
            <person name="Miyagishima S."/>
            <person name="Kawachi M."/>
            <person name="Toyoda A."/>
            <person name="Nozaki H."/>
        </authorList>
    </citation>
    <scope>NUCLEOTIDE SEQUENCE [LARGE SCALE GENOMIC DNA]</scope>
    <source>
        <strain evidence="6 7">NIES-4017</strain>
    </source>
</reference>
<evidence type="ECO:0000256" key="3">
    <source>
        <dbReference type="PROSITE-ProRule" id="PRU00209"/>
    </source>
</evidence>
<dbReference type="Proteomes" id="UP001054857">
    <property type="component" value="Unassembled WGS sequence"/>
</dbReference>
<dbReference type="NCBIfam" id="TIGR00135">
    <property type="entry name" value="gatC"/>
    <property type="match status" value="1"/>
</dbReference>
<dbReference type="Gene3D" id="2.40.50.140">
    <property type="entry name" value="Nucleic acid-binding proteins"/>
    <property type="match status" value="1"/>
</dbReference>
<dbReference type="InterPro" id="IPR012340">
    <property type="entry name" value="NA-bd_OB-fold"/>
</dbReference>
<feature type="compositionally biased region" description="Low complexity" evidence="4">
    <location>
        <begin position="160"/>
        <end position="183"/>
    </location>
</feature>
<feature type="region of interest" description="Disordered" evidence="4">
    <location>
        <begin position="154"/>
        <end position="183"/>
    </location>
</feature>
<dbReference type="HAMAP" id="MF_00122">
    <property type="entry name" value="GatC"/>
    <property type="match status" value="1"/>
</dbReference>
<dbReference type="InterPro" id="IPR051270">
    <property type="entry name" value="Tyrosine-tRNA_ligase_regulator"/>
</dbReference>
<dbReference type="InterPro" id="IPR002547">
    <property type="entry name" value="tRNA-bd_dom"/>
</dbReference>
<dbReference type="SUPFAM" id="SSF141000">
    <property type="entry name" value="Glu-tRNAGln amidotransferase C subunit"/>
    <property type="match status" value="1"/>
</dbReference>